<proteinExistence type="inferred from homology"/>
<dbReference type="AlphaFoldDB" id="W1PDL3"/>
<comment type="similarity">
    <text evidence="2">Belongs to the Nudix hydrolase family.</text>
</comment>
<reference evidence="5" key="1">
    <citation type="journal article" date="2013" name="Science">
        <title>The Amborella genome and the evolution of flowering plants.</title>
        <authorList>
            <consortium name="Amborella Genome Project"/>
        </authorList>
    </citation>
    <scope>NUCLEOTIDE SEQUENCE [LARGE SCALE GENOMIC DNA]</scope>
</reference>
<evidence type="ECO:0000259" key="3">
    <source>
        <dbReference type="PROSITE" id="PS51462"/>
    </source>
</evidence>
<dbReference type="OrthoDB" id="10261522at2759"/>
<dbReference type="SUPFAM" id="SSF55811">
    <property type="entry name" value="Nudix"/>
    <property type="match status" value="1"/>
</dbReference>
<accession>W1PDL3</accession>
<gene>
    <name evidence="4" type="ORF">AMTR_s00142p00069520</name>
</gene>
<dbReference type="GO" id="GO:0044715">
    <property type="term" value="F:8-oxo-dGDP phosphatase activity"/>
    <property type="evidence" value="ECO:0000318"/>
    <property type="project" value="GO_Central"/>
</dbReference>
<name>W1PDL3_AMBTC</name>
<dbReference type="eggNOG" id="KOG4313">
    <property type="taxonomic scope" value="Eukaryota"/>
</dbReference>
<dbReference type="InterPro" id="IPR015797">
    <property type="entry name" value="NUDIX_hydrolase-like_dom_sf"/>
</dbReference>
<dbReference type="Gramene" id="ERN06048">
    <property type="protein sequence ID" value="ERN06048"/>
    <property type="gene ID" value="AMTR_s00142p00069520"/>
</dbReference>
<dbReference type="CDD" id="cd03676">
    <property type="entry name" value="NUDIX_Tnr3_like"/>
    <property type="match status" value="1"/>
</dbReference>
<comment type="function">
    <text evidence="1">Probably mediates the hydrolysis of some nucleoside diphosphate derivatives.</text>
</comment>
<dbReference type="InterPro" id="IPR031804">
    <property type="entry name" value="DUF4743"/>
</dbReference>
<keyword evidence="5" id="KW-1185">Reference proteome</keyword>
<dbReference type="HOGENOM" id="CLU_048013_1_3_1"/>
<dbReference type="Pfam" id="PF00293">
    <property type="entry name" value="NUDIX"/>
    <property type="match status" value="1"/>
</dbReference>
<dbReference type="PANTHER" id="PTHR13622">
    <property type="entry name" value="THIAMIN PYROPHOSPHOKINASE"/>
    <property type="match status" value="1"/>
</dbReference>
<dbReference type="OMA" id="VPLQTMY"/>
<dbReference type="InterPro" id="IPR000086">
    <property type="entry name" value="NUDIX_hydrolase_dom"/>
</dbReference>
<feature type="domain" description="Nudix hydrolase" evidence="3">
    <location>
        <begin position="201"/>
        <end position="342"/>
    </location>
</feature>
<evidence type="ECO:0000313" key="4">
    <source>
        <dbReference type="EMBL" id="ERN06048.1"/>
    </source>
</evidence>
<evidence type="ECO:0000256" key="2">
    <source>
        <dbReference type="ARBA" id="ARBA00005582"/>
    </source>
</evidence>
<dbReference type="Pfam" id="PF15916">
    <property type="entry name" value="DUF4743"/>
    <property type="match status" value="1"/>
</dbReference>
<evidence type="ECO:0000313" key="5">
    <source>
        <dbReference type="Proteomes" id="UP000017836"/>
    </source>
</evidence>
<dbReference type="Proteomes" id="UP000017836">
    <property type="component" value="Unassembled WGS sequence"/>
</dbReference>
<dbReference type="PANTHER" id="PTHR13622:SF8">
    <property type="entry name" value="THIAMIN PYROPHOSPHOKINASE 1"/>
    <property type="match status" value="1"/>
</dbReference>
<dbReference type="STRING" id="13333.W1PDL3"/>
<evidence type="ECO:0000256" key="1">
    <source>
        <dbReference type="ARBA" id="ARBA00003778"/>
    </source>
</evidence>
<dbReference type="EMBL" id="KI393933">
    <property type="protein sequence ID" value="ERN06048.1"/>
    <property type="molecule type" value="Genomic_DNA"/>
</dbReference>
<protein>
    <recommendedName>
        <fullName evidence="3">Nudix hydrolase domain-containing protein</fullName>
    </recommendedName>
</protein>
<dbReference type="FunFam" id="3.90.79.10:FF:000019">
    <property type="entry name" value="Thiamin pyrophosphokinase, putative"/>
    <property type="match status" value="1"/>
</dbReference>
<sequence length="370" mass="41524">MAHSTLFNSFFPLTQPWLRSFSLDNGFSLKMGFSLKTSWSRSFSLKTMLKGESFTWDQVLGIAIAEDEAQQLSGLNGYLDKVRICNRRYEARSMFMPFILEDEIVGYVHPGFVEHLRKFPNVFTLTKDRGYGDHGADFLTLHPSLVSPTDRTEAVGDAITCLDEGIIPGIRNELYPVTSSYGKPVFFSLERAAAPYFGIKAYGVHMNGYVNKNGEKHLWIGKRSNSKPTYPGMLDHLVAGGLPYGISCKENILKECKEEAGIPITISDTVVPAGAVSYMEIDGLRYKRDVLFCFDLQLPDGFIPANEDGEVESFKLFPVPQVANIIRRTEFFKPNCSLVIIDFLFRHGYISPDEQGYLQLLQGLRSGDCS</sequence>
<dbReference type="Gene3D" id="3.90.79.10">
    <property type="entry name" value="Nucleoside Triphosphate Pyrophosphohydrolase"/>
    <property type="match status" value="1"/>
</dbReference>
<dbReference type="PROSITE" id="PS51462">
    <property type="entry name" value="NUDIX"/>
    <property type="match status" value="1"/>
</dbReference>
<organism evidence="4 5">
    <name type="scientific">Amborella trichopoda</name>
    <dbReference type="NCBI Taxonomy" id="13333"/>
    <lineage>
        <taxon>Eukaryota</taxon>
        <taxon>Viridiplantae</taxon>
        <taxon>Streptophyta</taxon>
        <taxon>Embryophyta</taxon>
        <taxon>Tracheophyta</taxon>
        <taxon>Spermatophyta</taxon>
        <taxon>Magnoliopsida</taxon>
        <taxon>Amborellales</taxon>
        <taxon>Amborellaceae</taxon>
        <taxon>Amborella</taxon>
    </lineage>
</organism>